<protein>
    <submittedName>
        <fullName evidence="1">Uncharacterized protein</fullName>
    </submittedName>
</protein>
<gene>
    <name evidence="1" type="ORF">SAMN05443431_10263</name>
</gene>
<reference evidence="2" key="1">
    <citation type="submission" date="2016-10" db="EMBL/GenBank/DDBJ databases">
        <authorList>
            <person name="Varghese N."/>
            <person name="Submissions S."/>
        </authorList>
    </citation>
    <scope>NUCLEOTIDE SEQUENCE [LARGE SCALE GENOMIC DNA]</scope>
    <source>
        <strain evidence="2">DSM 28881</strain>
    </source>
</reference>
<dbReference type="RefSeq" id="WP_090837493.1">
    <property type="nucleotide sequence ID" value="NZ_FORM01000002.1"/>
</dbReference>
<accession>A0A1I3KP49</accession>
<evidence type="ECO:0000313" key="1">
    <source>
        <dbReference type="EMBL" id="SFI74301.1"/>
    </source>
</evidence>
<sequence length="209" mass="23916">MNTTKSNYYTTNLILLIFSICIFNSCSKNDITIEETISETIDKNTTVSDAQNNRMIVATYKYLKVDYSSPSYKQLMRNSFHASTTTSHSIENLDTNTDIWIFDEIDQATVDGLFTGIDTCIVCPVTHVEYLTVFEIEFEAFVTDAAKTLIRGDFELDLGNLDTELIQHQNTFINTELWIFRGCCKNDPIRDRIAALFDVKIKRAKLITE</sequence>
<dbReference type="STRING" id="1144750.SAMN05443431_10263"/>
<dbReference type="Proteomes" id="UP000199559">
    <property type="component" value="Unassembled WGS sequence"/>
</dbReference>
<dbReference type="EMBL" id="FORM01000002">
    <property type="protein sequence ID" value="SFI74301.1"/>
    <property type="molecule type" value="Genomic_DNA"/>
</dbReference>
<keyword evidence="2" id="KW-1185">Reference proteome</keyword>
<organism evidence="1 2">
    <name type="scientific">Olleya namhaensis</name>
    <dbReference type="NCBI Taxonomy" id="1144750"/>
    <lineage>
        <taxon>Bacteria</taxon>
        <taxon>Pseudomonadati</taxon>
        <taxon>Bacteroidota</taxon>
        <taxon>Flavobacteriia</taxon>
        <taxon>Flavobacteriales</taxon>
        <taxon>Flavobacteriaceae</taxon>
    </lineage>
</organism>
<name>A0A1I3KP49_9FLAO</name>
<evidence type="ECO:0000313" key="2">
    <source>
        <dbReference type="Proteomes" id="UP000199559"/>
    </source>
</evidence>
<proteinExistence type="predicted"/>
<dbReference type="AlphaFoldDB" id="A0A1I3KP49"/>